<dbReference type="AlphaFoldDB" id="A0A2N9HZF9"/>
<organism evidence="2">
    <name type="scientific">Fagus sylvatica</name>
    <name type="common">Beechnut</name>
    <dbReference type="NCBI Taxonomy" id="28930"/>
    <lineage>
        <taxon>Eukaryota</taxon>
        <taxon>Viridiplantae</taxon>
        <taxon>Streptophyta</taxon>
        <taxon>Embryophyta</taxon>
        <taxon>Tracheophyta</taxon>
        <taxon>Spermatophyta</taxon>
        <taxon>Magnoliopsida</taxon>
        <taxon>eudicotyledons</taxon>
        <taxon>Gunneridae</taxon>
        <taxon>Pentapetalae</taxon>
        <taxon>rosids</taxon>
        <taxon>fabids</taxon>
        <taxon>Fagales</taxon>
        <taxon>Fagaceae</taxon>
        <taxon>Fagus</taxon>
    </lineage>
</organism>
<proteinExistence type="predicted"/>
<sequence length="149" mass="17209">MSHKAVPCIFKRITQTERKPQKFPSMESSESVDDTFRARVEKVFGSLASSKSSTMKSSPWSLTDDEVERREWRRDTDTHDRDDTPCSASFDECFKKDQRASRRKLRRELDDPNDDGEEQADLSFSDEWEIRSSIGLDSTLDHEDALAIV</sequence>
<dbReference type="InterPro" id="IPR029338">
    <property type="entry name" value="TSSC4"/>
</dbReference>
<feature type="compositionally biased region" description="Basic and acidic residues" evidence="1">
    <location>
        <begin position="67"/>
        <end position="84"/>
    </location>
</feature>
<accession>A0A2N9HZF9</accession>
<dbReference type="PANTHER" id="PTHR13445">
    <property type="entry name" value="TUMOR SUPPRESSING SUBTRANSFERABLE CANDIDATE 4 TSSC4"/>
    <property type="match status" value="1"/>
</dbReference>
<feature type="compositionally biased region" description="Low complexity" evidence="1">
    <location>
        <begin position="47"/>
        <end position="62"/>
    </location>
</feature>
<name>A0A2N9HZF9_FAGSY</name>
<dbReference type="PANTHER" id="PTHR13445:SF5">
    <property type="entry name" value="PROTEIN TSSC4"/>
    <property type="match status" value="1"/>
</dbReference>
<evidence type="ECO:0000256" key="1">
    <source>
        <dbReference type="SAM" id="MobiDB-lite"/>
    </source>
</evidence>
<feature type="compositionally biased region" description="Acidic residues" evidence="1">
    <location>
        <begin position="111"/>
        <end position="124"/>
    </location>
</feature>
<feature type="region of interest" description="Disordered" evidence="1">
    <location>
        <begin position="47"/>
        <end position="88"/>
    </location>
</feature>
<feature type="region of interest" description="Disordered" evidence="1">
    <location>
        <begin position="101"/>
        <end position="124"/>
    </location>
</feature>
<dbReference type="EMBL" id="OIVN01004779">
    <property type="protein sequence ID" value="SPD19237.1"/>
    <property type="molecule type" value="Genomic_DNA"/>
</dbReference>
<protein>
    <submittedName>
        <fullName evidence="2">Uncharacterized protein</fullName>
    </submittedName>
</protein>
<reference evidence="2" key="1">
    <citation type="submission" date="2018-02" db="EMBL/GenBank/DDBJ databases">
        <authorList>
            <person name="Cohen D.B."/>
            <person name="Kent A.D."/>
        </authorList>
    </citation>
    <scope>NUCLEOTIDE SEQUENCE</scope>
</reference>
<evidence type="ECO:0000313" key="2">
    <source>
        <dbReference type="EMBL" id="SPD19237.1"/>
    </source>
</evidence>
<gene>
    <name evidence="2" type="ORF">FSB_LOCUS47119</name>
</gene>